<accession>A0A138A8Q7</accession>
<evidence type="ECO:0000313" key="4">
    <source>
        <dbReference type="Proteomes" id="UP000070258"/>
    </source>
</evidence>
<feature type="transmembrane region" description="Helical" evidence="2">
    <location>
        <begin position="139"/>
        <end position="159"/>
    </location>
</feature>
<protein>
    <submittedName>
        <fullName evidence="3">Uncharacterized protein</fullName>
    </submittedName>
</protein>
<feature type="transmembrane region" description="Helical" evidence="2">
    <location>
        <begin position="166"/>
        <end position="185"/>
    </location>
</feature>
<dbReference type="AlphaFoldDB" id="A0A138A8Q7"/>
<name>A0A138A8Q7_9ACTN</name>
<dbReference type="RefSeq" id="WP_068572786.1">
    <property type="nucleotide sequence ID" value="NZ_LSRF01000056.1"/>
</dbReference>
<evidence type="ECO:0000256" key="2">
    <source>
        <dbReference type="SAM" id="Phobius"/>
    </source>
</evidence>
<dbReference type="Proteomes" id="UP000070258">
    <property type="component" value="Unassembled WGS sequence"/>
</dbReference>
<feature type="transmembrane region" description="Helical" evidence="2">
    <location>
        <begin position="228"/>
        <end position="249"/>
    </location>
</feature>
<sequence length="254" mass="27529">MGRVIAPIARWVALIVLVVGFVAFSAEAHPRDATYADFRHDLERGAVTQLIIPSDQWTQDNVRSGTWSTGPFRWRTGRVRDRPEGAGPSPSGTSDGTARSPWSDFANDMEGRDVTLRTTSDDDSGSLSLPFPSSPQPDWTGLLISIAWLATFAAVFVFQPRRGNRWAWFWMFTIGQIGALLYLILEPEPLIRRAPALDRQQAAAEPNADGPDTATPPTSRPLSGAQGFGLAIVSAIATAMASVAIGWLAGRMLP</sequence>
<evidence type="ECO:0000313" key="3">
    <source>
        <dbReference type="EMBL" id="KXP06825.1"/>
    </source>
</evidence>
<evidence type="ECO:0000256" key="1">
    <source>
        <dbReference type="SAM" id="MobiDB-lite"/>
    </source>
</evidence>
<keyword evidence="2" id="KW-0812">Transmembrane</keyword>
<comment type="caution">
    <text evidence="3">The sequence shown here is derived from an EMBL/GenBank/DDBJ whole genome shotgun (WGS) entry which is preliminary data.</text>
</comment>
<organism evidence="3 4">
    <name type="scientific">Tsukamurella pseudospumae</name>
    <dbReference type="NCBI Taxonomy" id="239498"/>
    <lineage>
        <taxon>Bacteria</taxon>
        <taxon>Bacillati</taxon>
        <taxon>Actinomycetota</taxon>
        <taxon>Actinomycetes</taxon>
        <taxon>Mycobacteriales</taxon>
        <taxon>Tsukamurellaceae</taxon>
        <taxon>Tsukamurella</taxon>
    </lineage>
</organism>
<feature type="region of interest" description="Disordered" evidence="1">
    <location>
        <begin position="62"/>
        <end position="107"/>
    </location>
</feature>
<keyword evidence="2" id="KW-0472">Membrane</keyword>
<dbReference type="OrthoDB" id="4775568at2"/>
<gene>
    <name evidence="3" type="ORF">AXK60_12265</name>
</gene>
<reference evidence="4" key="1">
    <citation type="submission" date="2016-02" db="EMBL/GenBank/DDBJ databases">
        <authorList>
            <person name="Wen L."/>
            <person name="He K."/>
            <person name="Yang H."/>
        </authorList>
    </citation>
    <scope>NUCLEOTIDE SEQUENCE [LARGE SCALE GENOMIC DNA]</scope>
    <source>
        <strain evidence="4">JCM 15929</strain>
    </source>
</reference>
<dbReference type="EMBL" id="LSRF01000056">
    <property type="protein sequence ID" value="KXP06825.1"/>
    <property type="molecule type" value="Genomic_DNA"/>
</dbReference>
<dbReference type="STRING" id="239498.AXK60_12265"/>
<keyword evidence="2" id="KW-1133">Transmembrane helix</keyword>
<feature type="region of interest" description="Disordered" evidence="1">
    <location>
        <begin position="201"/>
        <end position="222"/>
    </location>
</feature>
<proteinExistence type="predicted"/>